<feature type="compositionally biased region" description="Basic residues" evidence="1">
    <location>
        <begin position="89"/>
        <end position="110"/>
    </location>
</feature>
<proteinExistence type="predicted"/>
<dbReference type="AlphaFoldDB" id="D2RF27"/>
<evidence type="ECO:0000313" key="3">
    <source>
        <dbReference type="Proteomes" id="UP000001901"/>
    </source>
</evidence>
<dbReference type="PaxDb" id="572546-Arcpr_1675"/>
<dbReference type="EMBL" id="CP001857">
    <property type="protein sequence ID" value="ADB58721.1"/>
    <property type="molecule type" value="Genomic_DNA"/>
</dbReference>
<evidence type="ECO:0000313" key="2">
    <source>
        <dbReference type="EMBL" id="ADB58721.1"/>
    </source>
</evidence>
<feature type="region of interest" description="Disordered" evidence="1">
    <location>
        <begin position="79"/>
        <end position="110"/>
    </location>
</feature>
<sequence>MVFGKIKQKLSSLKMEGQLAKSAEKKLELANMKREARRYVKQAKSAGVNLSEDEALAYIKSKRRKERFSKLFTYASRSFGSFVGGGRSMARKRSRRRSRRKGGRRRGRRR</sequence>
<dbReference type="HOGENOM" id="CLU_2165122_0_0_2"/>
<keyword evidence="3" id="KW-1185">Reference proteome</keyword>
<dbReference type="Proteomes" id="UP000001901">
    <property type="component" value="Chromosome"/>
</dbReference>
<name>D2RF27_ARCPA</name>
<dbReference type="STRING" id="572546.Arcpr_1675"/>
<accession>D2RF27</accession>
<reference evidence="2 3" key="1">
    <citation type="journal article" date="2010" name="Stand. Genomic Sci.">
        <title>Complete genome sequence of Archaeoglobus profundus type strain (AV18).</title>
        <authorList>
            <person name="von Jan M."/>
            <person name="Lapidus A."/>
            <person name="Del Rio T.G."/>
            <person name="Copeland A."/>
            <person name="Tice H."/>
            <person name="Cheng J.F."/>
            <person name="Lucas S."/>
            <person name="Chen F."/>
            <person name="Nolan M."/>
            <person name="Goodwin L."/>
            <person name="Han C."/>
            <person name="Pitluck S."/>
            <person name="Liolios K."/>
            <person name="Ivanova N."/>
            <person name="Mavromatis K."/>
            <person name="Ovchinnikova G."/>
            <person name="Chertkov O."/>
            <person name="Pati A."/>
            <person name="Chen A."/>
            <person name="Palaniappan K."/>
            <person name="Land M."/>
            <person name="Hauser L."/>
            <person name="Chang Y.J."/>
            <person name="Jeffries C.D."/>
            <person name="Saunders E."/>
            <person name="Brettin T."/>
            <person name="Detter J.C."/>
            <person name="Chain P."/>
            <person name="Eichinger K."/>
            <person name="Huber H."/>
            <person name="Spring S."/>
            <person name="Rohde M."/>
            <person name="Goker M."/>
            <person name="Wirth R."/>
            <person name="Woyke T."/>
            <person name="Bristow J."/>
            <person name="Eisen J.A."/>
            <person name="Markowitz V."/>
            <person name="Hugenholtz P."/>
            <person name="Kyrpides N.C."/>
            <person name="Klenk H.P."/>
        </authorList>
    </citation>
    <scope>NUCLEOTIDE SEQUENCE [LARGE SCALE GENOMIC DNA]</scope>
    <source>
        <strain evidence="3">DSM 5631 / JCM 9629 / NBRC 100127 / Av18</strain>
    </source>
</reference>
<gene>
    <name evidence="2" type="ordered locus">Arcpr_1675</name>
</gene>
<protein>
    <submittedName>
        <fullName evidence="2">Uncharacterized protein</fullName>
    </submittedName>
</protein>
<dbReference type="GeneID" id="8740368"/>
<dbReference type="RefSeq" id="WP_012941056.1">
    <property type="nucleotide sequence ID" value="NC_013741.1"/>
</dbReference>
<organism evidence="2 3">
    <name type="scientific">Archaeoglobus profundus (strain DSM 5631 / JCM 9629 / NBRC 100127 / Av18)</name>
    <dbReference type="NCBI Taxonomy" id="572546"/>
    <lineage>
        <taxon>Archaea</taxon>
        <taxon>Methanobacteriati</taxon>
        <taxon>Methanobacteriota</taxon>
        <taxon>Archaeoglobi</taxon>
        <taxon>Archaeoglobales</taxon>
        <taxon>Archaeoglobaceae</taxon>
        <taxon>Archaeoglobus</taxon>
    </lineage>
</organism>
<dbReference type="KEGG" id="apo:Arcpr_1675"/>
<evidence type="ECO:0000256" key="1">
    <source>
        <dbReference type="SAM" id="MobiDB-lite"/>
    </source>
</evidence>